<gene>
    <name evidence="8" type="ORF">SDC9_101640</name>
</gene>
<evidence type="ECO:0000256" key="2">
    <source>
        <dbReference type="ARBA" id="ARBA00022475"/>
    </source>
</evidence>
<dbReference type="GO" id="GO:0005886">
    <property type="term" value="C:plasma membrane"/>
    <property type="evidence" value="ECO:0007669"/>
    <property type="project" value="UniProtKB-SubCell"/>
</dbReference>
<keyword evidence="3 6" id="KW-0812">Transmembrane</keyword>
<protein>
    <recommendedName>
        <fullName evidence="7">Phage shock protein PspC N-terminal domain-containing protein</fullName>
    </recommendedName>
</protein>
<keyword evidence="2" id="KW-1003">Cell membrane</keyword>
<keyword evidence="4 6" id="KW-1133">Transmembrane helix</keyword>
<organism evidence="8">
    <name type="scientific">bioreactor metagenome</name>
    <dbReference type="NCBI Taxonomy" id="1076179"/>
    <lineage>
        <taxon>unclassified sequences</taxon>
        <taxon>metagenomes</taxon>
        <taxon>ecological metagenomes</taxon>
    </lineage>
</organism>
<name>A0A645AP78_9ZZZZ</name>
<keyword evidence="5 6" id="KW-0472">Membrane</keyword>
<proteinExistence type="predicted"/>
<evidence type="ECO:0000256" key="6">
    <source>
        <dbReference type="SAM" id="Phobius"/>
    </source>
</evidence>
<dbReference type="InterPro" id="IPR052027">
    <property type="entry name" value="PspC"/>
</dbReference>
<dbReference type="AlphaFoldDB" id="A0A645AP78"/>
<evidence type="ECO:0000259" key="7">
    <source>
        <dbReference type="Pfam" id="PF04024"/>
    </source>
</evidence>
<comment type="caution">
    <text evidence="8">The sequence shown here is derived from an EMBL/GenBank/DDBJ whole genome shotgun (WGS) entry which is preliminary data.</text>
</comment>
<evidence type="ECO:0000256" key="1">
    <source>
        <dbReference type="ARBA" id="ARBA00004162"/>
    </source>
</evidence>
<feature type="domain" description="Phage shock protein PspC N-terminal" evidence="7">
    <location>
        <begin position="6"/>
        <end position="64"/>
    </location>
</feature>
<reference evidence="8" key="1">
    <citation type="submission" date="2019-08" db="EMBL/GenBank/DDBJ databases">
        <authorList>
            <person name="Kucharzyk K."/>
            <person name="Murdoch R.W."/>
            <person name="Higgins S."/>
            <person name="Loffler F."/>
        </authorList>
    </citation>
    <scope>NUCLEOTIDE SEQUENCE</scope>
</reference>
<dbReference type="InterPro" id="IPR007168">
    <property type="entry name" value="Phageshock_PspC_N"/>
</dbReference>
<evidence type="ECO:0000256" key="5">
    <source>
        <dbReference type="ARBA" id="ARBA00023136"/>
    </source>
</evidence>
<comment type="subcellular location">
    <subcellularLocation>
        <location evidence="1">Cell membrane</location>
        <topology evidence="1">Single-pass membrane protein</topology>
    </subcellularLocation>
</comment>
<evidence type="ECO:0000313" key="8">
    <source>
        <dbReference type="EMBL" id="MPM54857.1"/>
    </source>
</evidence>
<dbReference type="EMBL" id="VSSQ01014998">
    <property type="protein sequence ID" value="MPM54857.1"/>
    <property type="molecule type" value="Genomic_DNA"/>
</dbReference>
<dbReference type="PANTHER" id="PTHR33885:SF3">
    <property type="entry name" value="PHAGE SHOCK PROTEIN C"/>
    <property type="match status" value="1"/>
</dbReference>
<feature type="transmembrane region" description="Helical" evidence="6">
    <location>
        <begin position="37"/>
        <end position="61"/>
    </location>
</feature>
<evidence type="ECO:0000256" key="3">
    <source>
        <dbReference type="ARBA" id="ARBA00022692"/>
    </source>
</evidence>
<dbReference type="PANTHER" id="PTHR33885">
    <property type="entry name" value="PHAGE SHOCK PROTEIN C"/>
    <property type="match status" value="1"/>
</dbReference>
<sequence length="70" mass="7753">MDNQPKRLYRSNTDRMLGGVCGGLAQYFNVDPTVVRLVAVLGFFLTASAAFWAYVVMWIVVPEAPTTTIL</sequence>
<accession>A0A645AP78</accession>
<evidence type="ECO:0000256" key="4">
    <source>
        <dbReference type="ARBA" id="ARBA00022989"/>
    </source>
</evidence>
<dbReference type="Pfam" id="PF04024">
    <property type="entry name" value="PspC"/>
    <property type="match status" value="1"/>
</dbReference>